<gene>
    <name evidence="5" type="ORF">SanaruYs_34880</name>
</gene>
<dbReference type="RefSeq" id="WP_127123898.1">
    <property type="nucleotide sequence ID" value="NZ_BHXQ01000007.1"/>
</dbReference>
<evidence type="ECO:0000256" key="1">
    <source>
        <dbReference type="ARBA" id="ARBA00001954"/>
    </source>
</evidence>
<dbReference type="GO" id="GO:0046872">
    <property type="term" value="F:metal ion binding"/>
    <property type="evidence" value="ECO:0007669"/>
    <property type="project" value="UniProtKB-KW"/>
</dbReference>
<name>A0A401UEA9_9BACT</name>
<organism evidence="5 6">
    <name type="scientific">Chryseotalea sanaruensis</name>
    <dbReference type="NCBI Taxonomy" id="2482724"/>
    <lineage>
        <taxon>Bacteria</taxon>
        <taxon>Pseudomonadati</taxon>
        <taxon>Bacteroidota</taxon>
        <taxon>Cytophagia</taxon>
        <taxon>Cytophagales</taxon>
        <taxon>Chryseotaleaceae</taxon>
        <taxon>Chryseotalea</taxon>
    </lineage>
</organism>
<dbReference type="Gene3D" id="2.60.120.650">
    <property type="entry name" value="Cupin"/>
    <property type="match status" value="1"/>
</dbReference>
<evidence type="ECO:0000256" key="2">
    <source>
        <dbReference type="ARBA" id="ARBA00022723"/>
    </source>
</evidence>
<dbReference type="Proteomes" id="UP000288227">
    <property type="component" value="Unassembled WGS sequence"/>
</dbReference>
<comment type="cofactor">
    <cofactor evidence="1">
        <name>Fe(2+)</name>
        <dbReference type="ChEBI" id="CHEBI:29033"/>
    </cofactor>
</comment>
<evidence type="ECO:0000256" key="3">
    <source>
        <dbReference type="ARBA" id="ARBA00023004"/>
    </source>
</evidence>
<keyword evidence="2" id="KW-0479">Metal-binding</keyword>
<evidence type="ECO:0000313" key="6">
    <source>
        <dbReference type="Proteomes" id="UP000288227"/>
    </source>
</evidence>
<evidence type="ECO:0000313" key="5">
    <source>
        <dbReference type="EMBL" id="GCC53245.1"/>
    </source>
</evidence>
<keyword evidence="3" id="KW-0408">Iron</keyword>
<dbReference type="GO" id="GO:0032453">
    <property type="term" value="F:histone H3K4 demethylase activity"/>
    <property type="evidence" value="ECO:0007669"/>
    <property type="project" value="TreeGrafter"/>
</dbReference>
<dbReference type="PROSITE" id="PS51184">
    <property type="entry name" value="JMJC"/>
    <property type="match status" value="1"/>
</dbReference>
<dbReference type="PANTHER" id="PTHR13096">
    <property type="entry name" value="MINA53 MYC INDUCED NUCLEAR ANTIGEN"/>
    <property type="match status" value="1"/>
</dbReference>
<dbReference type="GO" id="GO:0051864">
    <property type="term" value="F:histone H3K36 demethylase activity"/>
    <property type="evidence" value="ECO:0007669"/>
    <property type="project" value="TreeGrafter"/>
</dbReference>
<proteinExistence type="predicted"/>
<protein>
    <recommendedName>
        <fullName evidence="4">JmjC domain-containing protein</fullName>
    </recommendedName>
</protein>
<dbReference type="InterPro" id="IPR039994">
    <property type="entry name" value="NO66-like"/>
</dbReference>
<dbReference type="OrthoDB" id="2942327at2"/>
<evidence type="ECO:0000259" key="4">
    <source>
        <dbReference type="PROSITE" id="PS51184"/>
    </source>
</evidence>
<feature type="domain" description="JmjC" evidence="4">
    <location>
        <begin position="115"/>
        <end position="248"/>
    </location>
</feature>
<sequence>MKNKNDLAWLINPYTKSDFIGKFLENKPLIISRNDSNYYNELMSFEELDFITSNMSSLGSFDLRMASAEKVIFEKQYSNVSKIQNVEVKVKSNPRKVSELFHKHGATIILEQVSNVWPSILSLSNFVNQELMCSSGANIYISPPNSQGFEAHYDTHDVFIIQVHGSKRWKIYDNPIFLPLGTQPSVPYDSTDIVPAYDFILEQGDLIYIPKGFVHEAMTSNDISAHITLGIYNTTWARIILDCVSKLAVNSEILRSGFFVDDLKSSVSLDDKISLIQNEIINAINIENVKQVSTKYKPIKEEVSILNQVLSSKV</sequence>
<dbReference type="InterPro" id="IPR003347">
    <property type="entry name" value="JmjC_dom"/>
</dbReference>
<comment type="caution">
    <text evidence="5">The sequence shown here is derived from an EMBL/GenBank/DDBJ whole genome shotgun (WGS) entry which is preliminary data.</text>
</comment>
<dbReference type="AlphaFoldDB" id="A0A401UEA9"/>
<reference evidence="5 6" key="1">
    <citation type="submission" date="2018-11" db="EMBL/GenBank/DDBJ databases">
        <title>Chryseotalea sanarue gen. nov., sp., nov., a member of the family Cytophagaceae, isolated from a brackish lake in Hamamatsu Japan.</title>
        <authorList>
            <person name="Maejima Y."/>
            <person name="Iino T."/>
            <person name="Muraguchi Y."/>
            <person name="Fukuda K."/>
            <person name="Ohkuma M."/>
            <person name="Moriuchi R."/>
            <person name="Dohra H."/>
            <person name="Kimbara K."/>
            <person name="Shintani M."/>
        </authorList>
    </citation>
    <scope>NUCLEOTIDE SEQUENCE [LARGE SCALE GENOMIC DNA]</scope>
    <source>
        <strain evidence="5 6">Ys</strain>
    </source>
</reference>
<keyword evidence="6" id="KW-1185">Reference proteome</keyword>
<dbReference type="EMBL" id="BHXQ01000007">
    <property type="protein sequence ID" value="GCC53245.1"/>
    <property type="molecule type" value="Genomic_DNA"/>
</dbReference>
<dbReference type="Pfam" id="PF08007">
    <property type="entry name" value="JmjC_2"/>
    <property type="match status" value="1"/>
</dbReference>
<dbReference type="SUPFAM" id="SSF51197">
    <property type="entry name" value="Clavaminate synthase-like"/>
    <property type="match status" value="1"/>
</dbReference>
<dbReference type="PANTHER" id="PTHR13096:SF9">
    <property type="entry name" value="BIFUNCTIONAL LYSINE-SPECIFIC DEMETHYLASE AND HISTIDYL-HYDROXYLASE"/>
    <property type="match status" value="1"/>
</dbReference>
<accession>A0A401UEA9</accession>